<name>A0A1I6UDI0_9BACI</name>
<protein>
    <submittedName>
        <fullName evidence="3">Uncharacterized membrane protein YsdA, DUF1294 family</fullName>
    </submittedName>
</protein>
<dbReference type="STRING" id="306541.SAMN05421668_1259"/>
<reference evidence="3 4" key="1">
    <citation type="submission" date="2016-10" db="EMBL/GenBank/DDBJ databases">
        <authorList>
            <person name="de Groot N.N."/>
        </authorList>
    </citation>
    <scope>NUCLEOTIDE SEQUENCE [LARGE SCALE GENOMIC DNA]</scope>
    <source>
        <strain evidence="3 4">DSM 17074</strain>
    </source>
</reference>
<dbReference type="Proteomes" id="UP000199139">
    <property type="component" value="Unassembled WGS sequence"/>
</dbReference>
<keyword evidence="1" id="KW-1133">Transmembrane helix</keyword>
<organism evidence="3 4">
    <name type="scientific">Halolactibacillus miurensis</name>
    <dbReference type="NCBI Taxonomy" id="306541"/>
    <lineage>
        <taxon>Bacteria</taxon>
        <taxon>Bacillati</taxon>
        <taxon>Bacillota</taxon>
        <taxon>Bacilli</taxon>
        <taxon>Bacillales</taxon>
        <taxon>Bacillaceae</taxon>
        <taxon>Halolactibacillus</taxon>
    </lineage>
</organism>
<dbReference type="RefSeq" id="WP_062320928.1">
    <property type="nucleotide sequence ID" value="NZ_BJWJ01000026.1"/>
</dbReference>
<evidence type="ECO:0000313" key="4">
    <source>
        <dbReference type="Proteomes" id="UP000199139"/>
    </source>
</evidence>
<evidence type="ECO:0000313" key="3">
    <source>
        <dbReference type="EMBL" id="SFS99492.1"/>
    </source>
</evidence>
<reference evidence="2 5" key="2">
    <citation type="submission" date="2019-07" db="EMBL/GenBank/DDBJ databases">
        <title>Whole genome shotgun sequence of Halolactibacillus miurensis NBRC 100873.</title>
        <authorList>
            <person name="Hosoyama A."/>
            <person name="Uohara A."/>
            <person name="Ohji S."/>
            <person name="Ichikawa N."/>
        </authorList>
    </citation>
    <scope>NUCLEOTIDE SEQUENCE [LARGE SCALE GENOMIC DNA]</scope>
    <source>
        <strain evidence="2 5">NBRC 100873</strain>
    </source>
</reference>
<gene>
    <name evidence="2" type="primary">ysdA</name>
    <name evidence="2" type="ORF">HMI01_21830</name>
    <name evidence="3" type="ORF">SAMN05421668_1259</name>
</gene>
<dbReference type="OrthoDB" id="1698854at2"/>
<accession>A0A1I6UDI0</accession>
<dbReference type="EMBL" id="BJWJ01000026">
    <property type="protein sequence ID" value="GEM05195.1"/>
    <property type="molecule type" value="Genomic_DNA"/>
</dbReference>
<dbReference type="PIRSF" id="PIRSF002599">
    <property type="entry name" value="Cold_shock_A"/>
    <property type="match status" value="1"/>
</dbReference>
<evidence type="ECO:0000313" key="5">
    <source>
        <dbReference type="Proteomes" id="UP000321773"/>
    </source>
</evidence>
<sequence>MTLFISYLILINLIGFVQMGIDKRKAMKDQWRLPEKQLWLTAILFGSPGTYFGMQLFRHKTKHRLFKFGLPILSMIELLIIVFIFAYFDWTF</sequence>
<dbReference type="GO" id="GO:0003676">
    <property type="term" value="F:nucleic acid binding"/>
    <property type="evidence" value="ECO:0007669"/>
    <property type="project" value="InterPro"/>
</dbReference>
<dbReference type="InterPro" id="IPR010718">
    <property type="entry name" value="DUF1294"/>
</dbReference>
<evidence type="ECO:0000256" key="1">
    <source>
        <dbReference type="SAM" id="Phobius"/>
    </source>
</evidence>
<evidence type="ECO:0000313" key="2">
    <source>
        <dbReference type="EMBL" id="GEM05195.1"/>
    </source>
</evidence>
<dbReference type="Proteomes" id="UP000321773">
    <property type="component" value="Unassembled WGS sequence"/>
</dbReference>
<dbReference type="EMBL" id="FPAI01000025">
    <property type="protein sequence ID" value="SFS99492.1"/>
    <property type="molecule type" value="Genomic_DNA"/>
</dbReference>
<proteinExistence type="predicted"/>
<keyword evidence="1" id="KW-0472">Membrane</keyword>
<feature type="transmembrane region" description="Helical" evidence="1">
    <location>
        <begin position="69"/>
        <end position="88"/>
    </location>
</feature>
<dbReference type="Pfam" id="PF06961">
    <property type="entry name" value="DUF1294"/>
    <property type="match status" value="1"/>
</dbReference>
<keyword evidence="5" id="KW-1185">Reference proteome</keyword>
<dbReference type="InterPro" id="IPR012156">
    <property type="entry name" value="Cold_shock_CspA"/>
</dbReference>
<keyword evidence="1" id="KW-0812">Transmembrane</keyword>
<dbReference type="AlphaFoldDB" id="A0A1I6UDI0"/>